<gene>
    <name evidence="1" type="ORF">AVDCRST_MAG47-2815</name>
</gene>
<accession>A0A6J4NP68</accession>
<dbReference type="EMBL" id="CADCUK010000182">
    <property type="protein sequence ID" value="CAA9390823.1"/>
    <property type="molecule type" value="Genomic_DNA"/>
</dbReference>
<sequence>MKPLILGVAVLFVGFWMVQAPDSLAEFTKEGASWTWDTTSMVFESLIGFLDNLFA</sequence>
<dbReference type="AlphaFoldDB" id="A0A6J4NP68"/>
<organism evidence="1">
    <name type="scientific">uncultured Nocardioidaceae bacterium</name>
    <dbReference type="NCBI Taxonomy" id="253824"/>
    <lineage>
        <taxon>Bacteria</taxon>
        <taxon>Bacillati</taxon>
        <taxon>Actinomycetota</taxon>
        <taxon>Actinomycetes</taxon>
        <taxon>Propionibacteriales</taxon>
        <taxon>Nocardioidaceae</taxon>
        <taxon>environmental samples</taxon>
    </lineage>
</organism>
<evidence type="ECO:0000313" key="1">
    <source>
        <dbReference type="EMBL" id="CAA9390823.1"/>
    </source>
</evidence>
<proteinExistence type="predicted"/>
<protein>
    <submittedName>
        <fullName evidence="1">Uncharacterized protein</fullName>
    </submittedName>
</protein>
<reference evidence="1" key="1">
    <citation type="submission" date="2020-02" db="EMBL/GenBank/DDBJ databases">
        <authorList>
            <person name="Meier V. D."/>
        </authorList>
    </citation>
    <scope>NUCLEOTIDE SEQUENCE</scope>
    <source>
        <strain evidence="1">AVDCRST_MAG47</strain>
    </source>
</reference>
<name>A0A6J4NP68_9ACTN</name>